<dbReference type="Proteomes" id="UP000615234">
    <property type="component" value="Unassembled WGS sequence"/>
</dbReference>
<dbReference type="GO" id="GO:0016301">
    <property type="term" value="F:kinase activity"/>
    <property type="evidence" value="ECO:0007669"/>
    <property type="project" value="UniProtKB-KW"/>
</dbReference>
<keyword evidence="3 5" id="KW-0418">Kinase</keyword>
<evidence type="ECO:0000259" key="4">
    <source>
        <dbReference type="Pfam" id="PF00294"/>
    </source>
</evidence>
<keyword evidence="2" id="KW-0808">Transferase</keyword>
<dbReference type="Gene3D" id="3.40.1190.20">
    <property type="match status" value="1"/>
</dbReference>
<evidence type="ECO:0000256" key="2">
    <source>
        <dbReference type="ARBA" id="ARBA00022679"/>
    </source>
</evidence>
<dbReference type="InterPro" id="IPR029056">
    <property type="entry name" value="Ribokinase-like"/>
</dbReference>
<accession>A0A8I0AKJ7</accession>
<gene>
    <name evidence="5" type="ORF">H8S09_06990</name>
</gene>
<name>A0A8I0AKJ7_9FIRM</name>
<dbReference type="RefSeq" id="WP_118483751.1">
    <property type="nucleotide sequence ID" value="NZ_JACOOX010000003.1"/>
</dbReference>
<keyword evidence="6" id="KW-1185">Reference proteome</keyword>
<dbReference type="EMBL" id="JACOOX010000003">
    <property type="protein sequence ID" value="MBC5662641.1"/>
    <property type="molecule type" value="Genomic_DNA"/>
</dbReference>
<dbReference type="Pfam" id="PF00294">
    <property type="entry name" value="PfkB"/>
    <property type="match status" value="1"/>
</dbReference>
<comment type="similarity">
    <text evidence="1">Belongs to the carbohydrate kinase PfkB family.</text>
</comment>
<feature type="domain" description="Carbohydrate kinase PfkB" evidence="4">
    <location>
        <begin position="19"/>
        <end position="263"/>
    </location>
</feature>
<dbReference type="InterPro" id="IPR052700">
    <property type="entry name" value="Carb_kinase_PfkB-like"/>
</dbReference>
<sequence>MINLVALPCLCVDVFDGTDELYAGGEALNFAVHASKFGEFNVSILGAVGQDSYAKFIMDSISDKRIDVSHVRVEKDKVTANNRTYLTAGGDRYYKDDSWTGDIVDKMILNHDELEFIKKSDVVFVHFWAGCFGQIIDLKKNNNFRLAVDFVEYRNFKEMEKYAPYIDYFMISGEKSILPIFEAFSEKYKGLFNVSLADKGSVTYHNGEKYFVQANKVKEVIDTTGCGDSYHAGFVCSHLINGNIYEAMRVGTELATETLSHYGGF</sequence>
<dbReference type="AlphaFoldDB" id="A0A8I0AKJ7"/>
<evidence type="ECO:0000313" key="5">
    <source>
        <dbReference type="EMBL" id="MBC5662641.1"/>
    </source>
</evidence>
<evidence type="ECO:0000256" key="1">
    <source>
        <dbReference type="ARBA" id="ARBA00010688"/>
    </source>
</evidence>
<proteinExistence type="inferred from homology"/>
<dbReference type="SUPFAM" id="SSF53613">
    <property type="entry name" value="Ribokinase-like"/>
    <property type="match status" value="1"/>
</dbReference>
<dbReference type="PANTHER" id="PTHR43320">
    <property type="entry name" value="SUGAR KINASE"/>
    <property type="match status" value="1"/>
</dbReference>
<evidence type="ECO:0000313" key="6">
    <source>
        <dbReference type="Proteomes" id="UP000615234"/>
    </source>
</evidence>
<reference evidence="5 6" key="1">
    <citation type="submission" date="2020-08" db="EMBL/GenBank/DDBJ databases">
        <title>Genome public.</title>
        <authorList>
            <person name="Liu C."/>
            <person name="Sun Q."/>
        </authorList>
    </citation>
    <scope>NUCLEOTIDE SEQUENCE [LARGE SCALE GENOMIC DNA]</scope>
    <source>
        <strain evidence="5 6">NSJ-10</strain>
    </source>
</reference>
<organism evidence="5 6">
    <name type="scientific">Coprococcus hominis</name>
    <name type="common">ex Liu et al. 2022</name>
    <dbReference type="NCBI Taxonomy" id="2763039"/>
    <lineage>
        <taxon>Bacteria</taxon>
        <taxon>Bacillati</taxon>
        <taxon>Bacillota</taxon>
        <taxon>Clostridia</taxon>
        <taxon>Lachnospirales</taxon>
        <taxon>Lachnospiraceae</taxon>
        <taxon>Coprococcus</taxon>
    </lineage>
</organism>
<dbReference type="InterPro" id="IPR011611">
    <property type="entry name" value="PfkB_dom"/>
</dbReference>
<protein>
    <submittedName>
        <fullName evidence="5">Carbohydrate kinase</fullName>
    </submittedName>
</protein>
<comment type="caution">
    <text evidence="5">The sequence shown here is derived from an EMBL/GenBank/DDBJ whole genome shotgun (WGS) entry which is preliminary data.</text>
</comment>
<evidence type="ECO:0000256" key="3">
    <source>
        <dbReference type="ARBA" id="ARBA00022777"/>
    </source>
</evidence>